<sequence length="51" mass="5647">MFVAYWAVFFVNIILVGVLPWLAVWATIKSLEGVEGVIERGIGIWKALKAA</sequence>
<accession>A0A0J0XZ56</accession>
<gene>
    <name evidence="2" type="ORF">CC85DRAFT_281435</name>
</gene>
<name>A0A0J0XZ56_9TREE</name>
<organism evidence="2 3">
    <name type="scientific">Cutaneotrichosporon oleaginosum</name>
    <dbReference type="NCBI Taxonomy" id="879819"/>
    <lineage>
        <taxon>Eukaryota</taxon>
        <taxon>Fungi</taxon>
        <taxon>Dikarya</taxon>
        <taxon>Basidiomycota</taxon>
        <taxon>Agaricomycotina</taxon>
        <taxon>Tremellomycetes</taxon>
        <taxon>Trichosporonales</taxon>
        <taxon>Trichosporonaceae</taxon>
        <taxon>Cutaneotrichosporon</taxon>
    </lineage>
</organism>
<reference evidence="2 3" key="1">
    <citation type="submission" date="2015-03" db="EMBL/GenBank/DDBJ databases">
        <title>Genomics and transcriptomics of the oil-accumulating basidiomycete yeast T. oleaginosus allow insights into substrate utilization and the diverse evolutionary trajectories of mating systems in fungi.</title>
        <authorList>
            <consortium name="DOE Joint Genome Institute"/>
            <person name="Kourist R."/>
            <person name="Kracht O."/>
            <person name="Bracharz F."/>
            <person name="Lipzen A."/>
            <person name="Nolan M."/>
            <person name="Ohm R."/>
            <person name="Grigoriev I."/>
            <person name="Sun S."/>
            <person name="Heitman J."/>
            <person name="Bruck T."/>
            <person name="Nowrousian M."/>
        </authorList>
    </citation>
    <scope>NUCLEOTIDE SEQUENCE [LARGE SCALE GENOMIC DNA]</scope>
    <source>
        <strain evidence="2 3">IBC0246</strain>
    </source>
</reference>
<keyword evidence="1" id="KW-0472">Membrane</keyword>
<feature type="transmembrane region" description="Helical" evidence="1">
    <location>
        <begin position="6"/>
        <end position="28"/>
    </location>
</feature>
<keyword evidence="1" id="KW-0812">Transmembrane</keyword>
<evidence type="ECO:0000313" key="2">
    <source>
        <dbReference type="EMBL" id="KLT46347.1"/>
    </source>
</evidence>
<dbReference type="AlphaFoldDB" id="A0A0J0XZ56"/>
<proteinExistence type="predicted"/>
<dbReference type="RefSeq" id="XP_018282838.1">
    <property type="nucleotide sequence ID" value="XM_018421629.1"/>
</dbReference>
<dbReference type="EMBL" id="KQ087177">
    <property type="protein sequence ID" value="KLT46347.1"/>
    <property type="molecule type" value="Genomic_DNA"/>
</dbReference>
<evidence type="ECO:0000313" key="3">
    <source>
        <dbReference type="Proteomes" id="UP000053611"/>
    </source>
</evidence>
<dbReference type="GeneID" id="28982232"/>
<dbReference type="Proteomes" id="UP000053611">
    <property type="component" value="Unassembled WGS sequence"/>
</dbReference>
<keyword evidence="1" id="KW-1133">Transmembrane helix</keyword>
<evidence type="ECO:0000256" key="1">
    <source>
        <dbReference type="SAM" id="Phobius"/>
    </source>
</evidence>
<protein>
    <submittedName>
        <fullName evidence="2">Uncharacterized protein</fullName>
    </submittedName>
</protein>
<keyword evidence="3" id="KW-1185">Reference proteome</keyword>